<dbReference type="InterPro" id="IPR006668">
    <property type="entry name" value="Mg_transptr_MgtE_intracell_dom"/>
</dbReference>
<protein>
    <recommendedName>
        <fullName evidence="9">Magnesium transporter MgtE</fullName>
    </recommendedName>
</protein>
<evidence type="ECO:0000256" key="6">
    <source>
        <dbReference type="ARBA" id="ARBA00022989"/>
    </source>
</evidence>
<dbReference type="Proteomes" id="UP000280307">
    <property type="component" value="Unassembled WGS sequence"/>
</dbReference>
<evidence type="ECO:0000256" key="3">
    <source>
        <dbReference type="ARBA" id="ARBA00022448"/>
    </source>
</evidence>
<dbReference type="SUPFAM" id="SSF158791">
    <property type="entry name" value="MgtE N-terminal domain-like"/>
    <property type="match status" value="1"/>
</dbReference>
<dbReference type="Gene3D" id="1.10.357.20">
    <property type="entry name" value="SLC41 divalent cation transporters, integral membrane domain"/>
    <property type="match status" value="1"/>
</dbReference>
<sequence>MTTLPTIDHQEALALVAKQHWAELRSQLARWPEPEIADLLIELTPAEQVVVFRLLPRSLSSEVFAHLEGDEQNDLLGQLNSEETRQLLANLSPDDRTQLFEELPGLATQKLLNLLSPEDLREARQLLGYPEESVGRLMTPDYVAVRPEWTIGQALEHIRSRGRDSETVNIIYITDAQWHFVDAVELRRFILHPPDETVSQIVDENHVVLSAFDDREEAVQALRRYDLPALPVVDSQGVMLGIVTFDDLLDVADEEATEDFHKGAAMTPLKTSYPDAKIYELVKKRAPWLVTLIFVNIFSGAVIAAFEDTIAAVVSLVFFMPLLIGSSGNAGAQASTLMVRALAMGEVELRDWGRLFSKELLVSGLLGLFMSIVVAVLAFVRVGPEVALIVALTMFIVVMVGSLIGTLMPFILSRFGMDPATASGPLITSLADIAGVVIYFSLATWLLGLW</sequence>
<dbReference type="Gene3D" id="3.10.580.10">
    <property type="entry name" value="CBS-domain"/>
    <property type="match status" value="1"/>
</dbReference>
<proteinExistence type="inferred from homology"/>
<dbReference type="PROSITE" id="PS51371">
    <property type="entry name" value="CBS"/>
    <property type="match status" value="1"/>
</dbReference>
<dbReference type="GO" id="GO:0015095">
    <property type="term" value="F:magnesium ion transmembrane transporter activity"/>
    <property type="evidence" value="ECO:0007669"/>
    <property type="project" value="UniProtKB-UniRule"/>
</dbReference>
<dbReference type="InterPro" id="IPR006669">
    <property type="entry name" value="MgtE_transporter"/>
</dbReference>
<evidence type="ECO:0000313" key="11">
    <source>
        <dbReference type="EMBL" id="RRR74577.1"/>
    </source>
</evidence>
<dbReference type="EMBL" id="RSAS01000257">
    <property type="protein sequence ID" value="RRR74577.1"/>
    <property type="molecule type" value="Genomic_DNA"/>
</dbReference>
<dbReference type="PANTHER" id="PTHR43773">
    <property type="entry name" value="MAGNESIUM TRANSPORTER MGTE"/>
    <property type="match status" value="1"/>
</dbReference>
<comment type="subunit">
    <text evidence="9">Homodimer.</text>
</comment>
<evidence type="ECO:0000256" key="4">
    <source>
        <dbReference type="ARBA" id="ARBA00022692"/>
    </source>
</evidence>
<evidence type="ECO:0000313" key="12">
    <source>
        <dbReference type="Proteomes" id="UP000280307"/>
    </source>
</evidence>
<comment type="caution">
    <text evidence="11">The sequence shown here is derived from an EMBL/GenBank/DDBJ whole genome shotgun (WGS) entry which is preliminary data.</text>
</comment>
<evidence type="ECO:0000259" key="10">
    <source>
        <dbReference type="PROSITE" id="PS51371"/>
    </source>
</evidence>
<evidence type="ECO:0000256" key="7">
    <source>
        <dbReference type="ARBA" id="ARBA00023136"/>
    </source>
</evidence>
<keyword evidence="9" id="KW-1003">Cell membrane</keyword>
<evidence type="ECO:0000256" key="2">
    <source>
        <dbReference type="ARBA" id="ARBA00009749"/>
    </source>
</evidence>
<dbReference type="NCBIfam" id="TIGR00400">
    <property type="entry name" value="mgtE"/>
    <property type="match status" value="1"/>
</dbReference>
<dbReference type="AlphaFoldDB" id="A0A426U3X7"/>
<dbReference type="InterPro" id="IPR006667">
    <property type="entry name" value="SLC41_membr_dom"/>
</dbReference>
<name>A0A426U3X7_9CHLR</name>
<feature type="transmembrane region" description="Helical" evidence="9">
    <location>
        <begin position="360"/>
        <end position="380"/>
    </location>
</feature>
<comment type="subcellular location">
    <subcellularLocation>
        <location evidence="9">Cell membrane</location>
        <topology evidence="9">Multi-pass membrane protein</topology>
    </subcellularLocation>
    <subcellularLocation>
        <location evidence="1">Membrane</location>
        <topology evidence="1">Multi-pass membrane protein</topology>
    </subcellularLocation>
</comment>
<dbReference type="Gene3D" id="1.25.60.10">
    <property type="entry name" value="MgtE N-terminal domain-like"/>
    <property type="match status" value="1"/>
</dbReference>
<dbReference type="SUPFAM" id="SSF161093">
    <property type="entry name" value="MgtE membrane domain-like"/>
    <property type="match status" value="1"/>
</dbReference>
<feature type="transmembrane region" description="Helical" evidence="9">
    <location>
        <begin position="312"/>
        <end position="339"/>
    </location>
</feature>
<dbReference type="SMART" id="SM00924">
    <property type="entry name" value="MgtE_N"/>
    <property type="match status" value="1"/>
</dbReference>
<keyword evidence="4 9" id="KW-0812">Transmembrane</keyword>
<dbReference type="SUPFAM" id="SSF54631">
    <property type="entry name" value="CBS-domain pair"/>
    <property type="match status" value="1"/>
</dbReference>
<feature type="domain" description="CBS" evidence="10">
    <location>
        <begin position="202"/>
        <end position="258"/>
    </location>
</feature>
<dbReference type="GO" id="GO:0005886">
    <property type="term" value="C:plasma membrane"/>
    <property type="evidence" value="ECO:0007669"/>
    <property type="project" value="UniProtKB-SubCell"/>
</dbReference>
<dbReference type="InterPro" id="IPR046342">
    <property type="entry name" value="CBS_dom_sf"/>
</dbReference>
<comment type="similarity">
    <text evidence="2 9">Belongs to the SLC41A transporter family.</text>
</comment>
<dbReference type="SMART" id="SM00116">
    <property type="entry name" value="CBS"/>
    <property type="match status" value="1"/>
</dbReference>
<keyword evidence="5 9" id="KW-0460">Magnesium</keyword>
<evidence type="ECO:0000256" key="5">
    <source>
        <dbReference type="ARBA" id="ARBA00022842"/>
    </source>
</evidence>
<dbReference type="GO" id="GO:0046872">
    <property type="term" value="F:metal ion binding"/>
    <property type="evidence" value="ECO:0007669"/>
    <property type="project" value="UniProtKB-KW"/>
</dbReference>
<dbReference type="PANTHER" id="PTHR43773:SF1">
    <property type="entry name" value="MAGNESIUM TRANSPORTER MGTE"/>
    <property type="match status" value="1"/>
</dbReference>
<organism evidence="11 12">
    <name type="scientific">Candidatus Viridilinea halotolerans</name>
    <dbReference type="NCBI Taxonomy" id="2491704"/>
    <lineage>
        <taxon>Bacteria</taxon>
        <taxon>Bacillati</taxon>
        <taxon>Chloroflexota</taxon>
        <taxon>Chloroflexia</taxon>
        <taxon>Chloroflexales</taxon>
        <taxon>Chloroflexineae</taxon>
        <taxon>Oscillochloridaceae</taxon>
        <taxon>Candidatus Viridilinea</taxon>
    </lineage>
</organism>
<dbReference type="InterPro" id="IPR036739">
    <property type="entry name" value="SLC41_membr_dom_sf"/>
</dbReference>
<keyword evidence="7 9" id="KW-0472">Membrane</keyword>
<feature type="transmembrane region" description="Helical" evidence="9">
    <location>
        <begin position="386"/>
        <end position="412"/>
    </location>
</feature>
<reference evidence="11 12" key="1">
    <citation type="submission" date="2018-12" db="EMBL/GenBank/DDBJ databases">
        <title>Genome Sequence of Candidatus Viridilinea halotolerans isolated from saline sulfide-rich spring.</title>
        <authorList>
            <person name="Grouzdev D.S."/>
            <person name="Burganskaya E.I."/>
            <person name="Krutkina M.S."/>
            <person name="Sukhacheva M.V."/>
            <person name="Gorlenko V.M."/>
        </authorList>
    </citation>
    <scope>NUCLEOTIDE SEQUENCE [LARGE SCALE GENOMIC DNA]</scope>
    <source>
        <strain evidence="11">Chok-6</strain>
    </source>
</reference>
<gene>
    <name evidence="11" type="primary">mgtE</name>
    <name evidence="11" type="ORF">EI684_06695</name>
</gene>
<keyword evidence="8" id="KW-0129">CBS domain</keyword>
<keyword evidence="3 9" id="KW-0813">Transport</keyword>
<keyword evidence="9" id="KW-0479">Metal-binding</keyword>
<dbReference type="CDD" id="cd04606">
    <property type="entry name" value="CBS_pair_Mg_transporter"/>
    <property type="match status" value="1"/>
</dbReference>
<evidence type="ECO:0000256" key="9">
    <source>
        <dbReference type="RuleBase" id="RU362011"/>
    </source>
</evidence>
<dbReference type="Pfam" id="PF00571">
    <property type="entry name" value="CBS"/>
    <property type="match status" value="2"/>
</dbReference>
<accession>A0A426U3X7</accession>
<feature type="transmembrane region" description="Helical" evidence="9">
    <location>
        <begin position="424"/>
        <end position="447"/>
    </location>
</feature>
<dbReference type="InterPro" id="IPR038076">
    <property type="entry name" value="MgtE_N_sf"/>
</dbReference>
<dbReference type="InterPro" id="IPR000644">
    <property type="entry name" value="CBS_dom"/>
</dbReference>
<dbReference type="Pfam" id="PF03448">
    <property type="entry name" value="MgtE_N"/>
    <property type="match status" value="1"/>
</dbReference>
<feature type="transmembrane region" description="Helical" evidence="9">
    <location>
        <begin position="286"/>
        <end position="306"/>
    </location>
</feature>
<evidence type="ECO:0000256" key="8">
    <source>
        <dbReference type="PROSITE-ProRule" id="PRU00703"/>
    </source>
</evidence>
<keyword evidence="6 9" id="KW-1133">Transmembrane helix</keyword>
<evidence type="ECO:0000256" key="1">
    <source>
        <dbReference type="ARBA" id="ARBA00004141"/>
    </source>
</evidence>
<dbReference type="Pfam" id="PF01769">
    <property type="entry name" value="MgtE"/>
    <property type="match status" value="1"/>
</dbReference>
<comment type="function">
    <text evidence="9">Acts as a magnesium transporter.</text>
</comment>